<evidence type="ECO:0000256" key="1">
    <source>
        <dbReference type="SAM" id="Coils"/>
    </source>
</evidence>
<sequence length="386" mass="43460">METEKKPPPEEADEDTVTNWEVRAKELETQVQELREQADATQNRHEEEIADLHDACGVAELEGQTRIDELEHELVLAKQRTANLEVEKAGLIVLREENERLSKLLIDIQDQMSELMAEHANVAHGIKRESFDARLQLEHTFRKTLQELEKKLHQQAFDQMDKESRTALIDRARVQDELALQTVGIEALTKRYNEKSALVQTLRTDKCILKEHLALQSKKMSTLKQQVGKLESRRIDLEESLEAAQAEAADASALRSRVKELETLLDERTTAHMEAEARADDYKAKHLRASEKLRAIELGKKGKRKLPSIAKNDALFQALAGLGRSATSTSVALSGSQDGGPETLGNEALVGPSLRDNKSVPALPKSTYTGILETWNAKFNQKRDFY</sequence>
<dbReference type="Proteomes" id="UP000241890">
    <property type="component" value="Unassembled WGS sequence"/>
</dbReference>
<evidence type="ECO:0000256" key="2">
    <source>
        <dbReference type="SAM" id="MobiDB-lite"/>
    </source>
</evidence>
<keyword evidence="4" id="KW-1185">Reference proteome</keyword>
<proteinExistence type="predicted"/>
<feature type="coiled-coil region" evidence="1">
    <location>
        <begin position="17"/>
        <end position="118"/>
    </location>
</feature>
<dbReference type="AlphaFoldDB" id="A0A2R5G7N1"/>
<comment type="caution">
    <text evidence="3">The sequence shown here is derived from an EMBL/GenBank/DDBJ whole genome shotgun (WGS) entry which is preliminary data.</text>
</comment>
<feature type="coiled-coil region" evidence="1">
    <location>
        <begin position="220"/>
        <end position="261"/>
    </location>
</feature>
<keyword evidence="1" id="KW-0175">Coiled coil</keyword>
<organism evidence="3 4">
    <name type="scientific">Hondaea fermentalgiana</name>
    <dbReference type="NCBI Taxonomy" id="2315210"/>
    <lineage>
        <taxon>Eukaryota</taxon>
        <taxon>Sar</taxon>
        <taxon>Stramenopiles</taxon>
        <taxon>Bigyra</taxon>
        <taxon>Labyrinthulomycetes</taxon>
        <taxon>Thraustochytrida</taxon>
        <taxon>Thraustochytriidae</taxon>
        <taxon>Hondaea</taxon>
    </lineage>
</organism>
<dbReference type="InParanoid" id="A0A2R5G7N1"/>
<name>A0A2R5G7N1_9STRA</name>
<reference evidence="3 4" key="1">
    <citation type="submission" date="2017-12" db="EMBL/GenBank/DDBJ databases">
        <title>Sequencing, de novo assembly and annotation of complete genome of a new Thraustochytrid species, strain FCC1311.</title>
        <authorList>
            <person name="Sedici K."/>
            <person name="Godart F."/>
            <person name="Aiese Cigliano R."/>
            <person name="Sanseverino W."/>
            <person name="Barakat M."/>
            <person name="Ortet P."/>
            <person name="Marechal E."/>
            <person name="Cagnac O."/>
            <person name="Amato A."/>
        </authorList>
    </citation>
    <scope>NUCLEOTIDE SEQUENCE [LARGE SCALE GENOMIC DNA]</scope>
</reference>
<feature type="region of interest" description="Disordered" evidence="2">
    <location>
        <begin position="330"/>
        <end position="362"/>
    </location>
</feature>
<gene>
    <name evidence="3" type="ORF">FCC1311_007012</name>
</gene>
<protein>
    <submittedName>
        <fullName evidence="3">Uncharacterized protein</fullName>
    </submittedName>
</protein>
<accession>A0A2R5G7N1</accession>
<dbReference type="EMBL" id="BEYU01000006">
    <property type="protein sequence ID" value="GBG24483.1"/>
    <property type="molecule type" value="Genomic_DNA"/>
</dbReference>
<evidence type="ECO:0000313" key="4">
    <source>
        <dbReference type="Proteomes" id="UP000241890"/>
    </source>
</evidence>
<evidence type="ECO:0000313" key="3">
    <source>
        <dbReference type="EMBL" id="GBG24483.1"/>
    </source>
</evidence>